<dbReference type="InterPro" id="IPR000270">
    <property type="entry name" value="PB1_dom"/>
</dbReference>
<dbReference type="PANTHER" id="PTHR31066">
    <property type="entry name" value="OS05G0427100 PROTEIN-RELATED"/>
    <property type="match status" value="1"/>
</dbReference>
<evidence type="ECO:0000313" key="3">
    <source>
        <dbReference type="EMBL" id="KAG6601537.1"/>
    </source>
</evidence>
<feature type="compositionally biased region" description="Low complexity" evidence="1">
    <location>
        <begin position="132"/>
        <end position="154"/>
    </location>
</feature>
<dbReference type="PANTHER" id="PTHR31066:SF10">
    <property type="entry name" value="OCTICOSAPEPTIDE_PHOX_BEM1P FAMILY PROTEIN"/>
    <property type="match status" value="1"/>
</dbReference>
<proteinExistence type="predicted"/>
<dbReference type="EMBL" id="JAGKQH010000004">
    <property type="protein sequence ID" value="KAG6601537.1"/>
    <property type="molecule type" value="Genomic_DNA"/>
</dbReference>
<evidence type="ECO:0000259" key="2">
    <source>
        <dbReference type="SMART" id="SM00666"/>
    </source>
</evidence>
<dbReference type="Proteomes" id="UP000685013">
    <property type="component" value="Chromosome 4"/>
</dbReference>
<accession>A0AAV6NT59</accession>
<dbReference type="CDD" id="cd06410">
    <property type="entry name" value="PB1_UP2"/>
    <property type="match status" value="1"/>
</dbReference>
<protein>
    <recommendedName>
        <fullName evidence="2">PB1 domain-containing protein</fullName>
    </recommendedName>
</protein>
<evidence type="ECO:0000256" key="1">
    <source>
        <dbReference type="SAM" id="MobiDB-lite"/>
    </source>
</evidence>
<evidence type="ECO:0000313" key="4">
    <source>
        <dbReference type="Proteomes" id="UP000685013"/>
    </source>
</evidence>
<dbReference type="SMART" id="SM00666">
    <property type="entry name" value="PB1"/>
    <property type="match status" value="1"/>
</dbReference>
<sequence>MVGDSHSPGGVAARSDRTATIKFLCSYGGRILPRYPDGKLRYLGGVTRVLAVDRSIPFSELLLKLEKLCGTCVSLRCQLPSEDLDALVSITSDEDLANLIEEYDRAASPSSLKIRAFLSPPKSVKEFPLPCSSASSSPSSSKPSSPTTAISSPRASTQVPDYSVAIVSFFVKETESVPDFELQLPLPLGSKRPSHWIKQNLKTQGATAAILPLDVHAKNICHSRNQRSTRSVCSVFCTESFIRNHRQLI</sequence>
<organism evidence="3 4">
    <name type="scientific">Cucurbita argyrosperma subsp. sororia</name>
    <dbReference type="NCBI Taxonomy" id="37648"/>
    <lineage>
        <taxon>Eukaryota</taxon>
        <taxon>Viridiplantae</taxon>
        <taxon>Streptophyta</taxon>
        <taxon>Embryophyta</taxon>
        <taxon>Tracheophyta</taxon>
        <taxon>Spermatophyta</taxon>
        <taxon>Magnoliopsida</taxon>
        <taxon>eudicotyledons</taxon>
        <taxon>Gunneridae</taxon>
        <taxon>Pentapetalae</taxon>
        <taxon>rosids</taxon>
        <taxon>fabids</taxon>
        <taxon>Cucurbitales</taxon>
        <taxon>Cucurbitaceae</taxon>
        <taxon>Cucurbiteae</taxon>
        <taxon>Cucurbita</taxon>
    </lineage>
</organism>
<comment type="caution">
    <text evidence="3">The sequence shown here is derived from an EMBL/GenBank/DDBJ whole genome shotgun (WGS) entry which is preliminary data.</text>
</comment>
<feature type="region of interest" description="Disordered" evidence="1">
    <location>
        <begin position="129"/>
        <end position="154"/>
    </location>
</feature>
<gene>
    <name evidence="3" type="ORF">SDJN03_06770</name>
</gene>
<name>A0AAV6NT59_9ROSI</name>
<dbReference type="AlphaFoldDB" id="A0AAV6NT59"/>
<dbReference type="Pfam" id="PF00564">
    <property type="entry name" value="PB1"/>
    <property type="match status" value="1"/>
</dbReference>
<feature type="non-terminal residue" evidence="3">
    <location>
        <position position="1"/>
    </location>
</feature>
<dbReference type="InterPro" id="IPR053198">
    <property type="entry name" value="Gynoecium_Dev_Regulator"/>
</dbReference>
<feature type="domain" description="PB1" evidence="2">
    <location>
        <begin position="35"/>
        <end position="121"/>
    </location>
</feature>
<keyword evidence="4" id="KW-1185">Reference proteome</keyword>
<reference evidence="3 4" key="1">
    <citation type="journal article" date="2021" name="Hortic Res">
        <title>The domestication of Cucurbita argyrosperma as revealed by the genome of its wild relative.</title>
        <authorList>
            <person name="Barrera-Redondo J."/>
            <person name="Sanchez-de la Vega G."/>
            <person name="Aguirre-Liguori J.A."/>
            <person name="Castellanos-Morales G."/>
            <person name="Gutierrez-Guerrero Y.T."/>
            <person name="Aguirre-Dugua X."/>
            <person name="Aguirre-Planter E."/>
            <person name="Tenaillon M.I."/>
            <person name="Lira-Saade R."/>
            <person name="Eguiarte L.E."/>
        </authorList>
    </citation>
    <scope>NUCLEOTIDE SEQUENCE [LARGE SCALE GENOMIC DNA]</scope>
    <source>
        <strain evidence="3">JBR-2021</strain>
    </source>
</reference>